<protein>
    <submittedName>
        <fullName evidence="6">LysR family transcriptional regulator</fullName>
    </submittedName>
</protein>
<evidence type="ECO:0000313" key="7">
    <source>
        <dbReference type="Proteomes" id="UP001374803"/>
    </source>
</evidence>
<evidence type="ECO:0000256" key="2">
    <source>
        <dbReference type="ARBA" id="ARBA00023015"/>
    </source>
</evidence>
<dbReference type="SUPFAM" id="SSF46785">
    <property type="entry name" value="Winged helix' DNA-binding domain"/>
    <property type="match status" value="1"/>
</dbReference>
<dbReference type="Proteomes" id="UP001374803">
    <property type="component" value="Chromosome"/>
</dbReference>
<dbReference type="InterPro" id="IPR058163">
    <property type="entry name" value="LysR-type_TF_proteobact-type"/>
</dbReference>
<organism evidence="6 7">
    <name type="scientific">Pendulispora rubella</name>
    <dbReference type="NCBI Taxonomy" id="2741070"/>
    <lineage>
        <taxon>Bacteria</taxon>
        <taxon>Pseudomonadati</taxon>
        <taxon>Myxococcota</taxon>
        <taxon>Myxococcia</taxon>
        <taxon>Myxococcales</taxon>
        <taxon>Sorangiineae</taxon>
        <taxon>Pendulisporaceae</taxon>
        <taxon>Pendulispora</taxon>
    </lineage>
</organism>
<comment type="similarity">
    <text evidence="1">Belongs to the LysR transcriptional regulatory family.</text>
</comment>
<dbReference type="Gene3D" id="3.40.190.290">
    <property type="match status" value="1"/>
</dbReference>
<dbReference type="PANTHER" id="PTHR30537">
    <property type="entry name" value="HTH-TYPE TRANSCRIPTIONAL REGULATOR"/>
    <property type="match status" value="1"/>
</dbReference>
<dbReference type="InterPro" id="IPR036390">
    <property type="entry name" value="WH_DNA-bd_sf"/>
</dbReference>
<dbReference type="CDD" id="cd08422">
    <property type="entry name" value="PBP2_CrgA_like"/>
    <property type="match status" value="1"/>
</dbReference>
<sequence length="303" mass="32990">MSASLDDLVSMAVFACVVDTKTFTAAAQKLGLSKSVVSARVSGLEARMGVRLLHRTTRRLSLTSEGSRLYAQCAGMISHADEAMHVAGASEPVGSIRVTAPVGFGTFQLGDMIPKFTRLYPGVRVELSLSDRNVDILSEGFDVAIRFARNLRDSSLVSVRIATDRLVVCAAPAYAMSRGIASTPWELAEHDCLLSLTLKEGGTWPFLEPSNVPIREPVRLVTDNVLALHRVLLAGMGLAMMPYSVVADDIANGHLVTMLDNYPTEDIGVYVIYAHRQQVPARVRVFLQCMKEWVGTLAWAQRA</sequence>
<keyword evidence="4" id="KW-0804">Transcription</keyword>
<dbReference type="Pfam" id="PF00126">
    <property type="entry name" value="HTH_1"/>
    <property type="match status" value="1"/>
</dbReference>
<dbReference type="SUPFAM" id="SSF53850">
    <property type="entry name" value="Periplasmic binding protein-like II"/>
    <property type="match status" value="1"/>
</dbReference>
<dbReference type="PROSITE" id="PS50931">
    <property type="entry name" value="HTH_LYSR"/>
    <property type="match status" value="1"/>
</dbReference>
<keyword evidence="7" id="KW-1185">Reference proteome</keyword>
<dbReference type="EMBL" id="CP089983">
    <property type="protein sequence ID" value="WXB01400.1"/>
    <property type="molecule type" value="Genomic_DNA"/>
</dbReference>
<dbReference type="PANTHER" id="PTHR30537:SF5">
    <property type="entry name" value="HTH-TYPE TRANSCRIPTIONAL ACTIVATOR TTDR-RELATED"/>
    <property type="match status" value="1"/>
</dbReference>
<feature type="domain" description="HTH lysR-type" evidence="5">
    <location>
        <begin position="6"/>
        <end position="63"/>
    </location>
</feature>
<gene>
    <name evidence="6" type="ORF">LVJ94_31345</name>
</gene>
<dbReference type="InterPro" id="IPR036388">
    <property type="entry name" value="WH-like_DNA-bd_sf"/>
</dbReference>
<dbReference type="Gene3D" id="1.10.10.10">
    <property type="entry name" value="Winged helix-like DNA-binding domain superfamily/Winged helix DNA-binding domain"/>
    <property type="match status" value="1"/>
</dbReference>
<keyword evidence="2" id="KW-0805">Transcription regulation</keyword>
<evidence type="ECO:0000256" key="4">
    <source>
        <dbReference type="ARBA" id="ARBA00023163"/>
    </source>
</evidence>
<dbReference type="InterPro" id="IPR005119">
    <property type="entry name" value="LysR_subst-bd"/>
</dbReference>
<reference evidence="6" key="1">
    <citation type="submission" date="2021-12" db="EMBL/GenBank/DDBJ databases">
        <title>Discovery of the Pendulisporaceae a myxobacterial family with distinct sporulation behavior and unique specialized metabolism.</title>
        <authorList>
            <person name="Garcia R."/>
            <person name="Popoff A."/>
            <person name="Bader C.D."/>
            <person name="Loehr J."/>
            <person name="Walesch S."/>
            <person name="Walt C."/>
            <person name="Boldt J."/>
            <person name="Bunk B."/>
            <person name="Haeckl F.J.F.P.J."/>
            <person name="Gunesch A.P."/>
            <person name="Birkelbach J."/>
            <person name="Nuebel U."/>
            <person name="Pietschmann T."/>
            <person name="Bach T."/>
            <person name="Mueller R."/>
        </authorList>
    </citation>
    <scope>NUCLEOTIDE SEQUENCE</scope>
    <source>
        <strain evidence="6">MSr11367</strain>
    </source>
</reference>
<evidence type="ECO:0000256" key="1">
    <source>
        <dbReference type="ARBA" id="ARBA00009437"/>
    </source>
</evidence>
<dbReference type="RefSeq" id="WP_394831015.1">
    <property type="nucleotide sequence ID" value="NZ_CP089929.1"/>
</dbReference>
<accession>A0ABZ2KSA5</accession>
<name>A0ABZ2KSA5_9BACT</name>
<evidence type="ECO:0000256" key="3">
    <source>
        <dbReference type="ARBA" id="ARBA00023125"/>
    </source>
</evidence>
<evidence type="ECO:0000259" key="5">
    <source>
        <dbReference type="PROSITE" id="PS50931"/>
    </source>
</evidence>
<proteinExistence type="inferred from homology"/>
<keyword evidence="3" id="KW-0238">DNA-binding</keyword>
<dbReference type="Pfam" id="PF03466">
    <property type="entry name" value="LysR_substrate"/>
    <property type="match status" value="1"/>
</dbReference>
<dbReference type="InterPro" id="IPR000847">
    <property type="entry name" value="LysR_HTH_N"/>
</dbReference>
<evidence type="ECO:0000313" key="6">
    <source>
        <dbReference type="EMBL" id="WXB01400.1"/>
    </source>
</evidence>